<dbReference type="AlphaFoldDB" id="W7Y5Q2"/>
<organism evidence="10 11">
    <name type="scientific">Paenibacillus pini JCM 16418</name>
    <dbReference type="NCBI Taxonomy" id="1236976"/>
    <lineage>
        <taxon>Bacteria</taxon>
        <taxon>Bacillati</taxon>
        <taxon>Bacillota</taxon>
        <taxon>Bacilli</taxon>
        <taxon>Bacillales</taxon>
        <taxon>Paenibacillaceae</taxon>
        <taxon>Paenibacillus</taxon>
    </lineage>
</organism>
<evidence type="ECO:0000256" key="7">
    <source>
        <dbReference type="ARBA" id="ARBA00022679"/>
    </source>
</evidence>
<keyword evidence="5" id="KW-0169">Cobalamin biosynthesis</keyword>
<dbReference type="GO" id="GO:0008939">
    <property type="term" value="F:nicotinate-nucleotide-dimethylbenzimidazole phosphoribosyltransferase activity"/>
    <property type="evidence" value="ECO:0007669"/>
    <property type="project" value="UniProtKB-EC"/>
</dbReference>
<keyword evidence="6 10" id="KW-0328">Glycosyltransferase</keyword>
<name>W7Y5Q2_9BACL</name>
<dbReference type="CDD" id="cd02439">
    <property type="entry name" value="DMB-PRT_CobT"/>
    <property type="match status" value="1"/>
</dbReference>
<proteinExistence type="inferred from homology"/>
<dbReference type="InterPro" id="IPR023195">
    <property type="entry name" value="Nict_dMeBzImd_PRibTrfase_N"/>
</dbReference>
<evidence type="ECO:0000313" key="11">
    <source>
        <dbReference type="Proteomes" id="UP000019364"/>
    </source>
</evidence>
<dbReference type="Gene3D" id="1.10.1610.10">
    <property type="match status" value="1"/>
</dbReference>
<comment type="caution">
    <text evidence="10">The sequence shown here is derived from an EMBL/GenBank/DDBJ whole genome shotgun (WGS) entry which is preliminary data.</text>
</comment>
<evidence type="ECO:0000256" key="3">
    <source>
        <dbReference type="ARBA" id="ARBA00011991"/>
    </source>
</evidence>
<dbReference type="InterPro" id="IPR003200">
    <property type="entry name" value="Nict_dMeBzImd_PRibTrfase"/>
</dbReference>
<dbReference type="Proteomes" id="UP000019364">
    <property type="component" value="Unassembled WGS sequence"/>
</dbReference>
<dbReference type="Pfam" id="PF02277">
    <property type="entry name" value="DBI_PRT"/>
    <property type="match status" value="1"/>
</dbReference>
<evidence type="ECO:0000256" key="2">
    <source>
        <dbReference type="ARBA" id="ARBA00007110"/>
    </source>
</evidence>
<gene>
    <name evidence="10" type="ORF">JCM16418_32</name>
</gene>
<dbReference type="PANTHER" id="PTHR43463">
    <property type="entry name" value="NICOTINATE-NUCLEOTIDE--DIMETHYLBENZIMIDAZOLE PHOSPHORIBOSYLTRANSFERASE"/>
    <property type="match status" value="1"/>
</dbReference>
<dbReference type="GO" id="GO:0009236">
    <property type="term" value="P:cobalamin biosynthetic process"/>
    <property type="evidence" value="ECO:0007669"/>
    <property type="project" value="UniProtKB-KW"/>
</dbReference>
<dbReference type="InterPro" id="IPR036087">
    <property type="entry name" value="Nict_dMeBzImd_PRibTrfase_sf"/>
</dbReference>
<evidence type="ECO:0000313" key="10">
    <source>
        <dbReference type="EMBL" id="GAF06090.1"/>
    </source>
</evidence>
<dbReference type="EMBL" id="BAVZ01000001">
    <property type="protein sequence ID" value="GAF06090.1"/>
    <property type="molecule type" value="Genomic_DNA"/>
</dbReference>
<dbReference type="EC" id="2.4.2.21" evidence="3"/>
<dbReference type="STRING" id="1236976.JCM16418_32"/>
<accession>W7Y5Q2</accession>
<dbReference type="PANTHER" id="PTHR43463:SF1">
    <property type="entry name" value="NICOTINATE-NUCLEOTIDE--DIMETHYLBENZIMIDAZOLE PHOSPHORIBOSYLTRANSFERASE"/>
    <property type="match status" value="1"/>
</dbReference>
<evidence type="ECO:0000256" key="9">
    <source>
        <dbReference type="ARBA" id="ARBA00047340"/>
    </source>
</evidence>
<dbReference type="eggNOG" id="COG2038">
    <property type="taxonomic scope" value="Bacteria"/>
</dbReference>
<dbReference type="Gene3D" id="3.40.50.10210">
    <property type="match status" value="1"/>
</dbReference>
<evidence type="ECO:0000256" key="5">
    <source>
        <dbReference type="ARBA" id="ARBA00022573"/>
    </source>
</evidence>
<protein>
    <recommendedName>
        <fullName evidence="4">Nicotinate-nucleotide--dimethylbenzimidazole phosphoribosyltransferase</fullName>
        <ecNumber evidence="3">2.4.2.21</ecNumber>
    </recommendedName>
    <alternativeName>
        <fullName evidence="8">N(1)-alpha-phosphoribosyltransferase</fullName>
    </alternativeName>
</protein>
<keyword evidence="11" id="KW-1185">Reference proteome</keyword>
<evidence type="ECO:0000256" key="8">
    <source>
        <dbReference type="ARBA" id="ARBA00030686"/>
    </source>
</evidence>
<reference evidence="10 11" key="1">
    <citation type="journal article" date="2014" name="Genome Announc.">
        <title>Draft Genome Sequence of Paenibacillus pini JCM 16418T, Isolated from the Rhizosphere of Pine Tree.</title>
        <authorList>
            <person name="Yuki M."/>
            <person name="Oshima K."/>
            <person name="Suda W."/>
            <person name="Oshida Y."/>
            <person name="Kitamura K."/>
            <person name="Iida Y."/>
            <person name="Hattori M."/>
            <person name="Ohkuma M."/>
        </authorList>
    </citation>
    <scope>NUCLEOTIDE SEQUENCE [LARGE SCALE GENOMIC DNA]</scope>
    <source>
        <strain evidence="10 11">JCM 16418</strain>
    </source>
</reference>
<dbReference type="UniPathway" id="UPA00061">
    <property type="reaction ID" value="UER00516"/>
</dbReference>
<comment type="pathway">
    <text evidence="1">Nucleoside biosynthesis; alpha-ribazole biosynthesis; alpha-ribazole from 5,6-dimethylbenzimidazole: step 1/2.</text>
</comment>
<evidence type="ECO:0000256" key="6">
    <source>
        <dbReference type="ARBA" id="ARBA00022676"/>
    </source>
</evidence>
<comment type="similarity">
    <text evidence="2">Belongs to the CobT family.</text>
</comment>
<dbReference type="SUPFAM" id="SSF52733">
    <property type="entry name" value="Nicotinate mononucleotide:5,6-dimethylbenzimidazole phosphoribosyltransferase (CobT)"/>
    <property type="match status" value="1"/>
</dbReference>
<keyword evidence="7 10" id="KW-0808">Transferase</keyword>
<evidence type="ECO:0000256" key="1">
    <source>
        <dbReference type="ARBA" id="ARBA00005049"/>
    </source>
</evidence>
<evidence type="ECO:0000256" key="4">
    <source>
        <dbReference type="ARBA" id="ARBA00015486"/>
    </source>
</evidence>
<sequence>MSLALLPYISRIEELDAQAAQAAAQHISQLTVPPGSLGKLESLAIQLAGITREVKPSFTQREVVIMAADHGVCAEGVSAFPQEVTPQMILNFLSGGAAVNTLARQAAADVVCVDIGVLSTLTHPVLVQRKIRPGTANMAKEPAMTRSEAEQSIVTGIEIVEDAVKRGVSSS</sequence>
<comment type="catalytic activity">
    <reaction evidence="9">
        <text>5,6-dimethylbenzimidazole + nicotinate beta-D-ribonucleotide = alpha-ribazole 5'-phosphate + nicotinate + H(+)</text>
        <dbReference type="Rhea" id="RHEA:11196"/>
        <dbReference type="ChEBI" id="CHEBI:15378"/>
        <dbReference type="ChEBI" id="CHEBI:15890"/>
        <dbReference type="ChEBI" id="CHEBI:32544"/>
        <dbReference type="ChEBI" id="CHEBI:57502"/>
        <dbReference type="ChEBI" id="CHEBI:57918"/>
        <dbReference type="EC" id="2.4.2.21"/>
    </reaction>
</comment>